<accession>A0A1U7M599</accession>
<evidence type="ECO:0000259" key="4">
    <source>
        <dbReference type="PROSITE" id="PS51898"/>
    </source>
</evidence>
<protein>
    <submittedName>
        <fullName evidence="5">Tyrosine recombinase XerD</fullName>
    </submittedName>
</protein>
<dbReference type="InterPro" id="IPR002104">
    <property type="entry name" value="Integrase_catalytic"/>
</dbReference>
<dbReference type="InterPro" id="IPR011010">
    <property type="entry name" value="DNA_brk_join_enz"/>
</dbReference>
<dbReference type="Pfam" id="PF00589">
    <property type="entry name" value="Phage_integrase"/>
    <property type="match status" value="1"/>
</dbReference>
<keyword evidence="6" id="KW-1185">Reference proteome</keyword>
<dbReference type="PROSITE" id="PS51898">
    <property type="entry name" value="TYR_RECOMBINASE"/>
    <property type="match status" value="1"/>
</dbReference>
<dbReference type="PANTHER" id="PTHR30349:SF41">
    <property type="entry name" value="INTEGRASE_RECOMBINASE PROTEIN MJ0367-RELATED"/>
    <property type="match status" value="1"/>
</dbReference>
<dbReference type="OrthoDB" id="9801717at2"/>
<reference evidence="5 6" key="1">
    <citation type="submission" date="2016-02" db="EMBL/GenBank/DDBJ databases">
        <title>Genome sequence of Tissierella creatinophila DSM 6911.</title>
        <authorList>
            <person name="Poehlein A."/>
            <person name="Daniel R."/>
        </authorList>
    </citation>
    <scope>NUCLEOTIDE SEQUENCE [LARGE SCALE GENOMIC DNA]</scope>
    <source>
        <strain evidence="5 6">DSM 6911</strain>
    </source>
</reference>
<gene>
    <name evidence="5" type="primary">xerD_3</name>
    <name evidence="5" type="ORF">TICRE_15820</name>
</gene>
<evidence type="ECO:0000313" key="5">
    <source>
        <dbReference type="EMBL" id="OLS02430.1"/>
    </source>
</evidence>
<dbReference type="GO" id="GO:0006310">
    <property type="term" value="P:DNA recombination"/>
    <property type="evidence" value="ECO:0007669"/>
    <property type="project" value="UniProtKB-KW"/>
</dbReference>
<dbReference type="GO" id="GO:0003677">
    <property type="term" value="F:DNA binding"/>
    <property type="evidence" value="ECO:0007669"/>
    <property type="project" value="UniProtKB-KW"/>
</dbReference>
<dbReference type="PANTHER" id="PTHR30349">
    <property type="entry name" value="PHAGE INTEGRASE-RELATED"/>
    <property type="match status" value="1"/>
</dbReference>
<keyword evidence="3" id="KW-0233">DNA recombination</keyword>
<proteinExistence type="inferred from homology"/>
<evidence type="ECO:0000256" key="1">
    <source>
        <dbReference type="ARBA" id="ARBA00008857"/>
    </source>
</evidence>
<organism evidence="5 6">
    <name type="scientific">Tissierella creatinophila DSM 6911</name>
    <dbReference type="NCBI Taxonomy" id="1123403"/>
    <lineage>
        <taxon>Bacteria</taxon>
        <taxon>Bacillati</taxon>
        <taxon>Bacillota</taxon>
        <taxon>Tissierellia</taxon>
        <taxon>Tissierellales</taxon>
        <taxon>Tissierellaceae</taxon>
        <taxon>Tissierella</taxon>
    </lineage>
</organism>
<feature type="domain" description="Tyr recombinase" evidence="4">
    <location>
        <begin position="1"/>
        <end position="171"/>
    </location>
</feature>
<sequence>MVKLLSVAKGSQDNFAFRNYIFCKLIASTGIRRQEAIDLVFDTIDFNDNVIKVKGKGNKERVIPIKENLKEELFTYLQSRPPIKNHAIFINTAGNRINASTAHVFFTRLLKNAGLDNKSLSIHKLRHSYSTSLVNRETDIISISKLLGHSDINTTTVYGDLNMNKLRQDANKLSY</sequence>
<dbReference type="Gene3D" id="1.10.443.10">
    <property type="entry name" value="Intergrase catalytic core"/>
    <property type="match status" value="1"/>
</dbReference>
<dbReference type="InterPro" id="IPR013762">
    <property type="entry name" value="Integrase-like_cat_sf"/>
</dbReference>
<dbReference type="Proteomes" id="UP000186112">
    <property type="component" value="Unassembled WGS sequence"/>
</dbReference>
<name>A0A1U7M599_TISCR</name>
<evidence type="ECO:0000256" key="3">
    <source>
        <dbReference type="ARBA" id="ARBA00023172"/>
    </source>
</evidence>
<dbReference type="EMBL" id="LTDM01000028">
    <property type="protein sequence ID" value="OLS02430.1"/>
    <property type="molecule type" value="Genomic_DNA"/>
</dbReference>
<comment type="similarity">
    <text evidence="1">Belongs to the 'phage' integrase family.</text>
</comment>
<evidence type="ECO:0000313" key="6">
    <source>
        <dbReference type="Proteomes" id="UP000186112"/>
    </source>
</evidence>
<keyword evidence="2" id="KW-0238">DNA-binding</keyword>
<dbReference type="AlphaFoldDB" id="A0A1U7M599"/>
<dbReference type="SUPFAM" id="SSF56349">
    <property type="entry name" value="DNA breaking-rejoining enzymes"/>
    <property type="match status" value="1"/>
</dbReference>
<dbReference type="InterPro" id="IPR050090">
    <property type="entry name" value="Tyrosine_recombinase_XerCD"/>
</dbReference>
<evidence type="ECO:0000256" key="2">
    <source>
        <dbReference type="ARBA" id="ARBA00023125"/>
    </source>
</evidence>
<dbReference type="GO" id="GO:0015074">
    <property type="term" value="P:DNA integration"/>
    <property type="evidence" value="ECO:0007669"/>
    <property type="project" value="InterPro"/>
</dbReference>
<dbReference type="RefSeq" id="WP_075726852.1">
    <property type="nucleotide sequence ID" value="NZ_LTDM01000028.1"/>
</dbReference>
<comment type="caution">
    <text evidence="5">The sequence shown here is derived from an EMBL/GenBank/DDBJ whole genome shotgun (WGS) entry which is preliminary data.</text>
</comment>